<dbReference type="Gene3D" id="3.40.50.720">
    <property type="entry name" value="NAD(P)-binding Rossmann-like Domain"/>
    <property type="match status" value="1"/>
</dbReference>
<dbReference type="InterPro" id="IPR004104">
    <property type="entry name" value="Gfo/Idh/MocA-like_OxRdtase_C"/>
</dbReference>
<reference evidence="5" key="1">
    <citation type="submission" date="2022-01" db="EMBL/GenBank/DDBJ databases">
        <title>Collection of gut derived symbiotic bacterial strains cultured from healthy donors.</title>
        <authorList>
            <person name="Lin H."/>
            <person name="Kohout C."/>
            <person name="Waligurski E."/>
            <person name="Pamer E.G."/>
        </authorList>
    </citation>
    <scope>NUCLEOTIDE SEQUENCE</scope>
    <source>
        <strain evidence="5">DFI.7.46</strain>
    </source>
</reference>
<evidence type="ECO:0000259" key="3">
    <source>
        <dbReference type="Pfam" id="PF01408"/>
    </source>
</evidence>
<accession>A0AAJ1EXT1</accession>
<dbReference type="InterPro" id="IPR036291">
    <property type="entry name" value="NAD(P)-bd_dom_sf"/>
</dbReference>
<dbReference type="EMBL" id="JAKNHJ010000007">
    <property type="protein sequence ID" value="MCG4617770.1"/>
    <property type="molecule type" value="Genomic_DNA"/>
</dbReference>
<keyword evidence="2 5" id="KW-0560">Oxidoreductase</keyword>
<feature type="domain" description="Gfo/Idh/MocA-like oxidoreductase C-terminal" evidence="4">
    <location>
        <begin position="132"/>
        <end position="328"/>
    </location>
</feature>
<sequence>MLKFGLLGAGRIGHVHAKTLAANPDASLEVVFDIRQEAADELAKEYGGRGVTDEKEIWDNPDIDAVIIGSPTPLHVPHIIAAAKSGKAALCEKPVAMETAKVEELREALKGLDPTVMMGFNRRFDPSFARVKELMDKGEIGEIEQVTIISRDPAAPPADYIKVSGGIFKDMTIHDFDMARFLLGDIDTVTTIPQNLDPEIAACNDYDAAVIVLTAKSGAVATIINNRHCATGYDQRLEVTGHDGQLNADNQRPTTVSLSKDSYSLSREPYLDFFLTRYADAYAAELNQFISIVKEGGRPTPSIEDGAQALLLAEAAEKSAREQRPVKVGE</sequence>
<dbReference type="Pfam" id="PF02894">
    <property type="entry name" value="GFO_IDH_MocA_C"/>
    <property type="match status" value="1"/>
</dbReference>
<evidence type="ECO:0000259" key="4">
    <source>
        <dbReference type="Pfam" id="PF02894"/>
    </source>
</evidence>
<protein>
    <submittedName>
        <fullName evidence="5">Inositol 2-dehydrogenase</fullName>
        <ecNumber evidence="5">1.1.1.18</ecNumber>
    </submittedName>
</protein>
<dbReference type="Gene3D" id="3.30.360.10">
    <property type="entry name" value="Dihydrodipicolinate Reductase, domain 2"/>
    <property type="match status" value="1"/>
</dbReference>
<organism evidence="5 6">
    <name type="scientific">Varibaculum cambriense</name>
    <dbReference type="NCBI Taxonomy" id="184870"/>
    <lineage>
        <taxon>Bacteria</taxon>
        <taxon>Bacillati</taxon>
        <taxon>Actinomycetota</taxon>
        <taxon>Actinomycetes</taxon>
        <taxon>Actinomycetales</taxon>
        <taxon>Actinomycetaceae</taxon>
        <taxon>Varibaculum</taxon>
    </lineage>
</organism>
<comment type="caution">
    <text evidence="5">The sequence shown here is derived from an EMBL/GenBank/DDBJ whole genome shotgun (WGS) entry which is preliminary data.</text>
</comment>
<dbReference type="InterPro" id="IPR000683">
    <property type="entry name" value="Gfo/Idh/MocA-like_OxRdtase_N"/>
</dbReference>
<proteinExistence type="inferred from homology"/>
<dbReference type="RefSeq" id="WP_024059863.1">
    <property type="nucleotide sequence ID" value="NZ_CBCTPO010000012.1"/>
</dbReference>
<dbReference type="SUPFAM" id="SSF51735">
    <property type="entry name" value="NAD(P)-binding Rossmann-fold domains"/>
    <property type="match status" value="1"/>
</dbReference>
<dbReference type="EC" id="1.1.1.18" evidence="5"/>
<feature type="domain" description="Gfo/Idh/MocA-like oxidoreductase N-terminal" evidence="3">
    <location>
        <begin position="2"/>
        <end position="120"/>
    </location>
</feature>
<comment type="similarity">
    <text evidence="1">Belongs to the Gfo/Idh/MocA family.</text>
</comment>
<dbReference type="InterPro" id="IPR030827">
    <property type="entry name" value="Myo_inos_IolG"/>
</dbReference>
<evidence type="ECO:0000313" key="5">
    <source>
        <dbReference type="EMBL" id="MCG4617770.1"/>
    </source>
</evidence>
<evidence type="ECO:0000313" key="6">
    <source>
        <dbReference type="Proteomes" id="UP001200537"/>
    </source>
</evidence>
<name>A0AAJ1EXT1_9ACTO</name>
<dbReference type="Pfam" id="PF01408">
    <property type="entry name" value="GFO_IDH_MocA"/>
    <property type="match status" value="1"/>
</dbReference>
<dbReference type="SUPFAM" id="SSF55347">
    <property type="entry name" value="Glyceraldehyde-3-phosphate dehydrogenase-like, C-terminal domain"/>
    <property type="match status" value="1"/>
</dbReference>
<dbReference type="GO" id="GO:0050112">
    <property type="term" value="F:inositol 2-dehydrogenase (NAD+) activity"/>
    <property type="evidence" value="ECO:0007669"/>
    <property type="project" value="UniProtKB-EC"/>
</dbReference>
<dbReference type="PANTHER" id="PTHR42840">
    <property type="entry name" value="NAD(P)-BINDING ROSSMANN-FOLD SUPERFAMILY PROTEIN-RELATED"/>
    <property type="match status" value="1"/>
</dbReference>
<gene>
    <name evidence="5" type="primary">iolG</name>
    <name evidence="5" type="ORF">L0M99_04575</name>
</gene>
<evidence type="ECO:0000256" key="2">
    <source>
        <dbReference type="ARBA" id="ARBA00023002"/>
    </source>
</evidence>
<dbReference type="PANTHER" id="PTHR42840:SF3">
    <property type="entry name" value="BINDING ROSSMANN FOLD OXIDOREDUCTASE, PUTATIVE (AFU_ORTHOLOGUE AFUA_2G10240)-RELATED"/>
    <property type="match status" value="1"/>
</dbReference>
<evidence type="ECO:0000256" key="1">
    <source>
        <dbReference type="ARBA" id="ARBA00010928"/>
    </source>
</evidence>
<dbReference type="Proteomes" id="UP001200537">
    <property type="component" value="Unassembled WGS sequence"/>
</dbReference>
<dbReference type="AlphaFoldDB" id="A0AAJ1EXT1"/>
<dbReference type="NCBIfam" id="TIGR04380">
    <property type="entry name" value="myo_inos_iolG"/>
    <property type="match status" value="1"/>
</dbReference>
<dbReference type="GO" id="GO:0000166">
    <property type="term" value="F:nucleotide binding"/>
    <property type="evidence" value="ECO:0007669"/>
    <property type="project" value="InterPro"/>
</dbReference>